<dbReference type="Pfam" id="PF00348">
    <property type="entry name" value="polyprenyl_synt"/>
    <property type="match status" value="1"/>
</dbReference>
<keyword evidence="4" id="KW-0808">Transferase</keyword>
<dbReference type="Gene3D" id="1.10.600.10">
    <property type="entry name" value="Farnesyl Diphosphate Synthase"/>
    <property type="match status" value="1"/>
</dbReference>
<comment type="similarity">
    <text evidence="4">Belongs to the FPP/GGPP synthase family.</text>
</comment>
<keyword evidence="6" id="KW-1185">Reference proteome</keyword>
<dbReference type="SFLD" id="SFLDG01017">
    <property type="entry name" value="Polyprenyl_Transferase_Like"/>
    <property type="match status" value="1"/>
</dbReference>
<dbReference type="EMBL" id="FUFA01000004">
    <property type="protein sequence ID" value="SPM34648.1"/>
    <property type="molecule type" value="Genomic_DNA"/>
</dbReference>
<dbReference type="GO" id="GO:0004659">
    <property type="term" value="F:prenyltransferase activity"/>
    <property type="evidence" value="ECO:0007669"/>
    <property type="project" value="InterPro"/>
</dbReference>
<organism evidence="5 6">
    <name type="scientific">Mycobacterium rhizamassiliense</name>
    <dbReference type="NCBI Taxonomy" id="1841860"/>
    <lineage>
        <taxon>Bacteria</taxon>
        <taxon>Bacillati</taxon>
        <taxon>Actinomycetota</taxon>
        <taxon>Actinomycetes</taxon>
        <taxon>Mycobacteriales</taxon>
        <taxon>Mycobacteriaceae</taxon>
        <taxon>Mycobacterium</taxon>
    </lineage>
</organism>
<accession>A0A2U3NT09</accession>
<evidence type="ECO:0000313" key="5">
    <source>
        <dbReference type="EMBL" id="SPM34648.1"/>
    </source>
</evidence>
<dbReference type="AlphaFoldDB" id="A0A2U3NT09"/>
<dbReference type="GO" id="GO:0008299">
    <property type="term" value="P:isoprenoid biosynthetic process"/>
    <property type="evidence" value="ECO:0007669"/>
    <property type="project" value="InterPro"/>
</dbReference>
<reference evidence="5 6" key="1">
    <citation type="submission" date="2017-01" db="EMBL/GenBank/DDBJ databases">
        <authorList>
            <consortium name="Urmite Genomes"/>
        </authorList>
    </citation>
    <scope>NUCLEOTIDE SEQUENCE [LARGE SCALE GENOMIC DNA]</scope>
    <source>
        <strain evidence="5 6">AB57</strain>
    </source>
</reference>
<evidence type="ECO:0000256" key="2">
    <source>
        <dbReference type="ARBA" id="ARBA00022723"/>
    </source>
</evidence>
<sequence length="338" mass="35781">MTPIVQTFDEVRELITPLLRKMVHRLDPSTRLVVSYHLGWCDKDGVPANTNGGKAIRPSLALLGAVAAGAEPEAALPAAVAVELVHNFSLVHDDVMDGDAERRHRPTVWAQWGAPTAVLAGDAMLSLAHEVLLDLRSPHARTAEAMLAVATRELIRGQTLDIAFESRCAVSLAECVAMVRGKTGALMSVSAAIGAVLTGAPPAMTDALTSYGDHLGVAFQLVDDLLGIWGQPEITGKPVYSDLRSRKKTLPVTWAIENGGAPGRRLAAWLADEPRDATDAELAGVAELVEQGGGREWATREAVRLAALADDAVAQAGAVSKPAGQLRALARYLTHRDA</sequence>
<dbReference type="PANTHER" id="PTHR12001">
    <property type="entry name" value="GERANYLGERANYL PYROPHOSPHATE SYNTHASE"/>
    <property type="match status" value="1"/>
</dbReference>
<dbReference type="PANTHER" id="PTHR12001:SF71">
    <property type="entry name" value="(2E,6E)-FARNESYL DIPHOSPHATE SYNTHASE"/>
    <property type="match status" value="1"/>
</dbReference>
<dbReference type="SUPFAM" id="SSF48576">
    <property type="entry name" value="Terpenoid synthases"/>
    <property type="match status" value="1"/>
</dbReference>
<evidence type="ECO:0000256" key="1">
    <source>
        <dbReference type="ARBA" id="ARBA00005128"/>
    </source>
</evidence>
<evidence type="ECO:0000313" key="6">
    <source>
        <dbReference type="Proteomes" id="UP000240988"/>
    </source>
</evidence>
<dbReference type="RefSeq" id="WP_077087815.1">
    <property type="nucleotide sequence ID" value="NZ_LT721901.1"/>
</dbReference>
<dbReference type="CDD" id="cd00685">
    <property type="entry name" value="Trans_IPPS_HT"/>
    <property type="match status" value="1"/>
</dbReference>
<evidence type="ECO:0000256" key="3">
    <source>
        <dbReference type="ARBA" id="ARBA00022842"/>
    </source>
</evidence>
<dbReference type="GO" id="GO:0046872">
    <property type="term" value="F:metal ion binding"/>
    <property type="evidence" value="ECO:0007669"/>
    <property type="project" value="UniProtKB-KW"/>
</dbReference>
<dbReference type="STRING" id="1841860.GCA_900157375_02471"/>
<proteinExistence type="inferred from homology"/>
<dbReference type="InterPro" id="IPR033749">
    <property type="entry name" value="Polyprenyl_synt_CS"/>
</dbReference>
<dbReference type="PROSITE" id="PS00723">
    <property type="entry name" value="POLYPRENYL_SYNTHASE_1"/>
    <property type="match status" value="1"/>
</dbReference>
<dbReference type="Proteomes" id="UP000240988">
    <property type="component" value="Unassembled WGS sequence"/>
</dbReference>
<comment type="pathway">
    <text evidence="1">Isoprenoid biosynthesis.</text>
</comment>
<dbReference type="SFLD" id="SFLDS00005">
    <property type="entry name" value="Isoprenoid_Synthase_Type_I"/>
    <property type="match status" value="1"/>
</dbReference>
<dbReference type="InterPro" id="IPR000092">
    <property type="entry name" value="Polyprenyl_synt"/>
</dbReference>
<dbReference type="PROSITE" id="PS00444">
    <property type="entry name" value="POLYPRENYL_SYNTHASE_2"/>
    <property type="match status" value="1"/>
</dbReference>
<protein>
    <submittedName>
        <fullName evidence="5">Geranylgeranyl pyrophosphate synthase</fullName>
    </submittedName>
</protein>
<keyword evidence="2" id="KW-0479">Metal-binding</keyword>
<name>A0A2U3NT09_9MYCO</name>
<keyword evidence="3" id="KW-0460">Magnesium</keyword>
<evidence type="ECO:0000256" key="4">
    <source>
        <dbReference type="RuleBase" id="RU004466"/>
    </source>
</evidence>
<dbReference type="OrthoDB" id="4497239at2"/>
<gene>
    <name evidence="5" type="ORF">MRAB57_2468</name>
</gene>
<dbReference type="InterPro" id="IPR008949">
    <property type="entry name" value="Isoprenoid_synthase_dom_sf"/>
</dbReference>